<accession>A0A9W9CS92</accession>
<keyword evidence="3" id="KW-1185">Reference proteome</keyword>
<dbReference type="OrthoDB" id="5280080at2759"/>
<gene>
    <name evidence="2" type="ORF">N0V93_010255</name>
</gene>
<reference evidence="2" key="1">
    <citation type="submission" date="2022-10" db="EMBL/GenBank/DDBJ databases">
        <title>Tapping the CABI collections for fungal endophytes: first genome assemblies for Collariella, Neodidymelliopsis, Ascochyta clinopodiicola, Didymella pomorum, Didymosphaeria variabile, Neocosmospora piperis and Neocucurbitaria cava.</title>
        <authorList>
            <person name="Hill R."/>
        </authorList>
    </citation>
    <scope>NUCLEOTIDE SEQUENCE</scope>
    <source>
        <strain evidence="2">IMI 355082</strain>
    </source>
</reference>
<proteinExistence type="predicted"/>
<sequence>MTSKNVREARSSVGDNPKADHLPERPSLPPNVSIFSPKDKSVSKALLEGQVFSRLTVSSRTESSRLTEAMRSSPIVKQSYFLIHNKVVLVFDAERQGVDDVKDAHHEHVRAVCLALKDADVGLDIAGCVFDSAQALQAGFQFDRLSDGAVMVVDIMSGDDDDTDDEDGLDAILKDADTTE</sequence>
<dbReference type="Proteomes" id="UP001140453">
    <property type="component" value="Unassembled WGS sequence"/>
</dbReference>
<dbReference type="AlphaFoldDB" id="A0A9W9CS92"/>
<dbReference type="EMBL" id="JAPEVB010000007">
    <property type="protein sequence ID" value="KAJ4385824.1"/>
    <property type="molecule type" value="Genomic_DNA"/>
</dbReference>
<evidence type="ECO:0000256" key="1">
    <source>
        <dbReference type="SAM" id="MobiDB-lite"/>
    </source>
</evidence>
<organism evidence="2 3">
    <name type="scientific">Gnomoniopsis smithogilvyi</name>
    <dbReference type="NCBI Taxonomy" id="1191159"/>
    <lineage>
        <taxon>Eukaryota</taxon>
        <taxon>Fungi</taxon>
        <taxon>Dikarya</taxon>
        <taxon>Ascomycota</taxon>
        <taxon>Pezizomycotina</taxon>
        <taxon>Sordariomycetes</taxon>
        <taxon>Sordariomycetidae</taxon>
        <taxon>Diaporthales</taxon>
        <taxon>Gnomoniaceae</taxon>
        <taxon>Gnomoniopsis</taxon>
    </lineage>
</organism>
<feature type="region of interest" description="Disordered" evidence="1">
    <location>
        <begin position="1"/>
        <end position="32"/>
    </location>
</feature>
<comment type="caution">
    <text evidence="2">The sequence shown here is derived from an EMBL/GenBank/DDBJ whole genome shotgun (WGS) entry which is preliminary data.</text>
</comment>
<protein>
    <submittedName>
        <fullName evidence="2">Uncharacterized protein</fullName>
    </submittedName>
</protein>
<evidence type="ECO:0000313" key="3">
    <source>
        <dbReference type="Proteomes" id="UP001140453"/>
    </source>
</evidence>
<evidence type="ECO:0000313" key="2">
    <source>
        <dbReference type="EMBL" id="KAJ4385824.1"/>
    </source>
</evidence>
<name>A0A9W9CS92_9PEZI</name>
<feature type="compositionally biased region" description="Basic and acidic residues" evidence="1">
    <location>
        <begin position="1"/>
        <end position="10"/>
    </location>
</feature>